<evidence type="ECO:0000256" key="6">
    <source>
        <dbReference type="SAM" id="Phobius"/>
    </source>
</evidence>
<evidence type="ECO:0000256" key="4">
    <source>
        <dbReference type="ARBA" id="ARBA00022989"/>
    </source>
</evidence>
<evidence type="ECO:0000256" key="5">
    <source>
        <dbReference type="ARBA" id="ARBA00023136"/>
    </source>
</evidence>
<feature type="transmembrane region" description="Helical" evidence="6">
    <location>
        <begin position="12"/>
        <end position="32"/>
    </location>
</feature>
<dbReference type="GO" id="GO:0016020">
    <property type="term" value="C:membrane"/>
    <property type="evidence" value="ECO:0007669"/>
    <property type="project" value="UniProtKB-SubCell"/>
</dbReference>
<dbReference type="Proteomes" id="UP000177817">
    <property type="component" value="Unassembled WGS sequence"/>
</dbReference>
<dbReference type="PROSITE" id="PS00409">
    <property type="entry name" value="PROKAR_NTER_METHYL"/>
    <property type="match status" value="1"/>
</dbReference>
<organism evidence="7 8">
    <name type="scientific">Candidatus Komeilibacteria bacterium RIFCSPHIGHO2_01_FULL_52_14</name>
    <dbReference type="NCBI Taxonomy" id="1798549"/>
    <lineage>
        <taxon>Bacteria</taxon>
        <taxon>Candidatus Komeiliibacteriota</taxon>
    </lineage>
</organism>
<name>A0A1G2BKZ6_9BACT</name>
<keyword evidence="5 6" id="KW-0472">Membrane</keyword>
<evidence type="ECO:0000256" key="1">
    <source>
        <dbReference type="ARBA" id="ARBA00004167"/>
    </source>
</evidence>
<keyword evidence="4 6" id="KW-1133">Transmembrane helix</keyword>
<evidence type="ECO:0000313" key="7">
    <source>
        <dbReference type="EMBL" id="OGY89893.1"/>
    </source>
</evidence>
<evidence type="ECO:0000256" key="3">
    <source>
        <dbReference type="ARBA" id="ARBA00022692"/>
    </source>
</evidence>
<reference evidence="7 8" key="1">
    <citation type="journal article" date="2016" name="Nat. Commun.">
        <title>Thousands of microbial genomes shed light on interconnected biogeochemical processes in an aquifer system.</title>
        <authorList>
            <person name="Anantharaman K."/>
            <person name="Brown C.T."/>
            <person name="Hug L.A."/>
            <person name="Sharon I."/>
            <person name="Castelle C.J."/>
            <person name="Probst A.J."/>
            <person name="Thomas B.C."/>
            <person name="Singh A."/>
            <person name="Wilkins M.J."/>
            <person name="Karaoz U."/>
            <person name="Brodie E.L."/>
            <person name="Williams K.H."/>
            <person name="Hubbard S.S."/>
            <person name="Banfield J.F."/>
        </authorList>
    </citation>
    <scope>NUCLEOTIDE SEQUENCE [LARGE SCALE GENOMIC DNA]</scope>
</reference>
<evidence type="ECO:0000313" key="8">
    <source>
        <dbReference type="Proteomes" id="UP000177817"/>
    </source>
</evidence>
<dbReference type="PANTHER" id="PTHR30093">
    <property type="entry name" value="GENERAL SECRETION PATHWAY PROTEIN G"/>
    <property type="match status" value="1"/>
</dbReference>
<keyword evidence="2" id="KW-0488">Methylation</keyword>
<accession>A0A1G2BKZ6</accession>
<evidence type="ECO:0000256" key="2">
    <source>
        <dbReference type="ARBA" id="ARBA00022481"/>
    </source>
</evidence>
<evidence type="ECO:0008006" key="9">
    <source>
        <dbReference type="Google" id="ProtNLM"/>
    </source>
</evidence>
<dbReference type="InterPro" id="IPR045584">
    <property type="entry name" value="Pilin-like"/>
</dbReference>
<dbReference type="Pfam" id="PF07963">
    <property type="entry name" value="N_methyl"/>
    <property type="match status" value="1"/>
</dbReference>
<dbReference type="PANTHER" id="PTHR30093:SF44">
    <property type="entry name" value="TYPE II SECRETION SYSTEM CORE PROTEIN G"/>
    <property type="match status" value="1"/>
</dbReference>
<dbReference type="Gene3D" id="3.30.700.10">
    <property type="entry name" value="Glycoprotein, Type 4 Pilin"/>
    <property type="match status" value="1"/>
</dbReference>
<dbReference type="SUPFAM" id="SSF54523">
    <property type="entry name" value="Pili subunits"/>
    <property type="match status" value="1"/>
</dbReference>
<sequence length="182" mass="19733">MKRAGGFTLVELLVIIAIIGFLSTIILVNLRAARVKARDIQRTAAARNILSALIDIHTTDGSFPCTSLQASFQTPGTFMQFLVDRGYLKTNPKDPINASWATTYEFRTFKKTTGGACGQIAYFGIYSEGAPIVCPPEPFARAVGTQHCHMFYPEPLPCPSNPYNLPPDEPGLPADCPPGIAD</sequence>
<dbReference type="EMBL" id="MHKK01000022">
    <property type="protein sequence ID" value="OGY89893.1"/>
    <property type="molecule type" value="Genomic_DNA"/>
</dbReference>
<comment type="subcellular location">
    <subcellularLocation>
        <location evidence="1">Membrane</location>
        <topology evidence="1">Single-pass membrane protein</topology>
    </subcellularLocation>
</comment>
<proteinExistence type="predicted"/>
<comment type="caution">
    <text evidence="7">The sequence shown here is derived from an EMBL/GenBank/DDBJ whole genome shotgun (WGS) entry which is preliminary data.</text>
</comment>
<gene>
    <name evidence="7" type="ORF">A2677_03575</name>
</gene>
<dbReference type="AlphaFoldDB" id="A0A1G2BKZ6"/>
<protein>
    <recommendedName>
        <fullName evidence="9">Type II secretion system protein GspG C-terminal domain-containing protein</fullName>
    </recommendedName>
</protein>
<dbReference type="InterPro" id="IPR012902">
    <property type="entry name" value="N_methyl_site"/>
</dbReference>
<keyword evidence="3 6" id="KW-0812">Transmembrane</keyword>